<name>A0A916SZC9_9SPHN</name>
<dbReference type="Proteomes" id="UP000623067">
    <property type="component" value="Unassembled WGS sequence"/>
</dbReference>
<comment type="caution">
    <text evidence="3">The sequence shown here is derived from an EMBL/GenBank/DDBJ whole genome shotgun (WGS) entry which is preliminary data.</text>
</comment>
<organism evidence="3 4">
    <name type="scientific">Sphingomonas metalli</name>
    <dbReference type="NCBI Taxonomy" id="1779358"/>
    <lineage>
        <taxon>Bacteria</taxon>
        <taxon>Pseudomonadati</taxon>
        <taxon>Pseudomonadota</taxon>
        <taxon>Alphaproteobacteria</taxon>
        <taxon>Sphingomonadales</taxon>
        <taxon>Sphingomonadaceae</taxon>
        <taxon>Sphingomonas</taxon>
    </lineage>
</organism>
<dbReference type="RefSeq" id="WP_188657964.1">
    <property type="nucleotide sequence ID" value="NZ_BMIH01000002.1"/>
</dbReference>
<evidence type="ECO:0000313" key="3">
    <source>
        <dbReference type="EMBL" id="GGB24941.1"/>
    </source>
</evidence>
<keyword evidence="1" id="KW-0812">Transmembrane</keyword>
<keyword evidence="1" id="KW-1133">Transmembrane helix</keyword>
<keyword evidence="4" id="KW-1185">Reference proteome</keyword>
<dbReference type="AlphaFoldDB" id="A0A916SZC9"/>
<feature type="domain" description="Ancillary SecYEG translocon subunit/Cell division coordinator CpoB TPR" evidence="2">
    <location>
        <begin position="26"/>
        <end position="142"/>
    </location>
</feature>
<feature type="transmembrane region" description="Helical" evidence="1">
    <location>
        <begin position="31"/>
        <end position="52"/>
    </location>
</feature>
<evidence type="ECO:0000259" key="2">
    <source>
        <dbReference type="Pfam" id="PF09976"/>
    </source>
</evidence>
<protein>
    <recommendedName>
        <fullName evidence="2">Ancillary SecYEG translocon subunit/Cell division coordinator CpoB TPR domain-containing protein</fullName>
    </recommendedName>
</protein>
<sequence>MALSPESNEAFLREVDDEVRRDDLVRFWKRWGIAVGAVVLIGLAAFGAYLFWQHRQGESAGQEGERLQAAYDALSTGQMDKAQPLLAELSKSDRDAYRVLALFSEADILLRRGDTKGAAAKFAAVAGDSGVAQPFRDLALVRQTATEFDTLPPQQVVDRLRPLAVPGNPWLGSAGEMMAVAQMRLGQRGPAGQLFARVAQDEGVPESIRQRAVQMASLLGVDASPAGGRANQDSPAQ</sequence>
<proteinExistence type="predicted"/>
<dbReference type="InterPro" id="IPR018704">
    <property type="entry name" value="SecYEG/CpoB_TPR"/>
</dbReference>
<dbReference type="Pfam" id="PF09976">
    <property type="entry name" value="TPR_21"/>
    <property type="match status" value="1"/>
</dbReference>
<accession>A0A916SZC9</accession>
<keyword evidence="1" id="KW-0472">Membrane</keyword>
<evidence type="ECO:0000256" key="1">
    <source>
        <dbReference type="SAM" id="Phobius"/>
    </source>
</evidence>
<evidence type="ECO:0000313" key="4">
    <source>
        <dbReference type="Proteomes" id="UP000623067"/>
    </source>
</evidence>
<reference evidence="3" key="1">
    <citation type="journal article" date="2014" name="Int. J. Syst. Evol. Microbiol.">
        <title>Complete genome sequence of Corynebacterium casei LMG S-19264T (=DSM 44701T), isolated from a smear-ripened cheese.</title>
        <authorList>
            <consortium name="US DOE Joint Genome Institute (JGI-PGF)"/>
            <person name="Walter F."/>
            <person name="Albersmeier A."/>
            <person name="Kalinowski J."/>
            <person name="Ruckert C."/>
        </authorList>
    </citation>
    <scope>NUCLEOTIDE SEQUENCE</scope>
    <source>
        <strain evidence="3">CGMCC 1.15330</strain>
    </source>
</reference>
<reference evidence="3" key="2">
    <citation type="submission" date="2020-09" db="EMBL/GenBank/DDBJ databases">
        <authorList>
            <person name="Sun Q."/>
            <person name="Zhou Y."/>
        </authorList>
    </citation>
    <scope>NUCLEOTIDE SEQUENCE</scope>
    <source>
        <strain evidence="3">CGMCC 1.15330</strain>
    </source>
</reference>
<dbReference type="EMBL" id="BMIH01000002">
    <property type="protein sequence ID" value="GGB24941.1"/>
    <property type="molecule type" value="Genomic_DNA"/>
</dbReference>
<gene>
    <name evidence="3" type="ORF">GCM10011380_13140</name>
</gene>